<reference evidence="2" key="1">
    <citation type="journal article" date="2014" name="Int. J. Syst. Evol. Microbiol.">
        <title>Complete genome sequence of Corynebacterium casei LMG S-19264T (=DSM 44701T), isolated from a smear-ripened cheese.</title>
        <authorList>
            <consortium name="US DOE Joint Genome Institute (JGI-PGF)"/>
            <person name="Walter F."/>
            <person name="Albersmeier A."/>
            <person name="Kalinowski J."/>
            <person name="Ruckert C."/>
        </authorList>
    </citation>
    <scope>NUCLEOTIDE SEQUENCE</scope>
    <source>
        <strain evidence="2">JCM 3131</strain>
    </source>
</reference>
<accession>A0A918EZX6</accession>
<dbReference type="Proteomes" id="UP000620156">
    <property type="component" value="Unassembled WGS sequence"/>
</dbReference>
<feature type="compositionally biased region" description="Pro residues" evidence="1">
    <location>
        <begin position="85"/>
        <end position="95"/>
    </location>
</feature>
<reference evidence="2" key="2">
    <citation type="submission" date="2020-09" db="EMBL/GenBank/DDBJ databases">
        <authorList>
            <person name="Sun Q."/>
            <person name="Ohkuma M."/>
        </authorList>
    </citation>
    <scope>NUCLEOTIDE SEQUENCE</scope>
    <source>
        <strain evidence="2">JCM 3131</strain>
    </source>
</reference>
<dbReference type="EMBL" id="BMQK01000024">
    <property type="protein sequence ID" value="GGQ86524.1"/>
    <property type="molecule type" value="Genomic_DNA"/>
</dbReference>
<comment type="caution">
    <text evidence="2">The sequence shown here is derived from an EMBL/GenBank/DDBJ whole genome shotgun (WGS) entry which is preliminary data.</text>
</comment>
<dbReference type="AlphaFoldDB" id="A0A918EZX6"/>
<feature type="compositionally biased region" description="Basic and acidic residues" evidence="1">
    <location>
        <begin position="53"/>
        <end position="79"/>
    </location>
</feature>
<protein>
    <submittedName>
        <fullName evidence="2">Uncharacterized protein</fullName>
    </submittedName>
</protein>
<evidence type="ECO:0000313" key="2">
    <source>
        <dbReference type="EMBL" id="GGQ86524.1"/>
    </source>
</evidence>
<sequence>MCRFASGVDGSHRTVHGTCPVTAISRYRPAREGRGCAMTDPYGWSGASGGSDTRSDDSGTRRPERGPDAQDASEGRALPEEGGFPPVPRRTPPGEEPFSQEIPREQEEPPWVRFA</sequence>
<proteinExistence type="predicted"/>
<evidence type="ECO:0000313" key="3">
    <source>
        <dbReference type="Proteomes" id="UP000620156"/>
    </source>
</evidence>
<evidence type="ECO:0000256" key="1">
    <source>
        <dbReference type="SAM" id="MobiDB-lite"/>
    </source>
</evidence>
<keyword evidence="3" id="KW-1185">Reference proteome</keyword>
<organism evidence="2 3">
    <name type="scientific">Streptomyces ruber</name>
    <dbReference type="NCBI Taxonomy" id="83378"/>
    <lineage>
        <taxon>Bacteria</taxon>
        <taxon>Bacillati</taxon>
        <taxon>Actinomycetota</taxon>
        <taxon>Actinomycetes</taxon>
        <taxon>Kitasatosporales</taxon>
        <taxon>Streptomycetaceae</taxon>
        <taxon>Streptomyces</taxon>
    </lineage>
</organism>
<gene>
    <name evidence="2" type="ORF">GCM10010145_65010</name>
</gene>
<name>A0A918EZX6_9ACTN</name>
<feature type="region of interest" description="Disordered" evidence="1">
    <location>
        <begin position="32"/>
        <end position="115"/>
    </location>
</feature>